<organism evidence="2 3">
    <name type="scientific">Dreissena polymorpha</name>
    <name type="common">Zebra mussel</name>
    <name type="synonym">Mytilus polymorpha</name>
    <dbReference type="NCBI Taxonomy" id="45954"/>
    <lineage>
        <taxon>Eukaryota</taxon>
        <taxon>Metazoa</taxon>
        <taxon>Spiralia</taxon>
        <taxon>Lophotrochozoa</taxon>
        <taxon>Mollusca</taxon>
        <taxon>Bivalvia</taxon>
        <taxon>Autobranchia</taxon>
        <taxon>Heteroconchia</taxon>
        <taxon>Euheterodonta</taxon>
        <taxon>Imparidentia</taxon>
        <taxon>Neoheterodontei</taxon>
        <taxon>Myida</taxon>
        <taxon>Dreissenoidea</taxon>
        <taxon>Dreissenidae</taxon>
        <taxon>Dreissena</taxon>
    </lineage>
</organism>
<reference evidence="2" key="1">
    <citation type="journal article" date="2019" name="bioRxiv">
        <title>The Genome of the Zebra Mussel, Dreissena polymorpha: A Resource for Invasive Species Research.</title>
        <authorList>
            <person name="McCartney M.A."/>
            <person name="Auch B."/>
            <person name="Kono T."/>
            <person name="Mallez S."/>
            <person name="Zhang Y."/>
            <person name="Obille A."/>
            <person name="Becker A."/>
            <person name="Abrahante J.E."/>
            <person name="Garbe J."/>
            <person name="Badalamenti J.P."/>
            <person name="Herman A."/>
            <person name="Mangelson H."/>
            <person name="Liachko I."/>
            <person name="Sullivan S."/>
            <person name="Sone E.D."/>
            <person name="Koren S."/>
            <person name="Silverstein K.A.T."/>
            <person name="Beckman K.B."/>
            <person name="Gohl D.M."/>
        </authorList>
    </citation>
    <scope>NUCLEOTIDE SEQUENCE</scope>
    <source>
        <strain evidence="2">Duluth1</strain>
        <tissue evidence="2">Whole animal</tissue>
    </source>
</reference>
<feature type="signal peptide" evidence="1">
    <location>
        <begin position="1"/>
        <end position="16"/>
    </location>
</feature>
<accession>A0A9D4JAC0</accession>
<gene>
    <name evidence="2" type="ORF">DPMN_155892</name>
</gene>
<keyword evidence="1" id="KW-0732">Signal</keyword>
<dbReference type="AlphaFoldDB" id="A0A9D4JAC0"/>
<evidence type="ECO:0000256" key="1">
    <source>
        <dbReference type="SAM" id="SignalP"/>
    </source>
</evidence>
<proteinExistence type="predicted"/>
<reference evidence="2" key="2">
    <citation type="submission" date="2020-11" db="EMBL/GenBank/DDBJ databases">
        <authorList>
            <person name="McCartney M.A."/>
            <person name="Auch B."/>
            <person name="Kono T."/>
            <person name="Mallez S."/>
            <person name="Becker A."/>
            <person name="Gohl D.M."/>
            <person name="Silverstein K.A.T."/>
            <person name="Koren S."/>
            <person name="Bechman K.B."/>
            <person name="Herman A."/>
            <person name="Abrahante J.E."/>
            <person name="Garbe J."/>
        </authorList>
    </citation>
    <scope>NUCLEOTIDE SEQUENCE</scope>
    <source>
        <strain evidence="2">Duluth1</strain>
        <tissue evidence="2">Whole animal</tissue>
    </source>
</reference>
<evidence type="ECO:0000313" key="3">
    <source>
        <dbReference type="Proteomes" id="UP000828390"/>
    </source>
</evidence>
<protein>
    <submittedName>
        <fullName evidence="2">Uncharacterized protein</fullName>
    </submittedName>
</protein>
<keyword evidence="3" id="KW-1185">Reference proteome</keyword>
<dbReference type="Proteomes" id="UP000828390">
    <property type="component" value="Unassembled WGS sequence"/>
</dbReference>
<sequence>MGLWLSSSISFGLVDGFVAQFLHIIQACGRVFRLVPPYLWLSSSISFGLVDGFVA</sequence>
<dbReference type="EMBL" id="JAIWYP010000007">
    <property type="protein sequence ID" value="KAH3802219.1"/>
    <property type="molecule type" value="Genomic_DNA"/>
</dbReference>
<name>A0A9D4JAC0_DREPO</name>
<evidence type="ECO:0000313" key="2">
    <source>
        <dbReference type="EMBL" id="KAH3802219.1"/>
    </source>
</evidence>
<comment type="caution">
    <text evidence="2">The sequence shown here is derived from an EMBL/GenBank/DDBJ whole genome shotgun (WGS) entry which is preliminary data.</text>
</comment>
<feature type="chain" id="PRO_5038854810" evidence="1">
    <location>
        <begin position="17"/>
        <end position="55"/>
    </location>
</feature>